<sequence length="51" mass="5771">MAVTQDNLRQRKANLRSDDIANGNSTALLKINAVPTEHGQERDKELDEHQE</sequence>
<protein>
    <submittedName>
        <fullName evidence="2">C-24 sterol reductase</fullName>
    </submittedName>
</protein>
<evidence type="ECO:0000313" key="2">
    <source>
        <dbReference type="EMBL" id="AAQ88131.1"/>
    </source>
</evidence>
<feature type="compositionally biased region" description="Basic and acidic residues" evidence="1">
    <location>
        <begin position="38"/>
        <end position="51"/>
    </location>
</feature>
<feature type="non-terminal residue" evidence="2">
    <location>
        <position position="51"/>
    </location>
</feature>
<reference evidence="2" key="1">
    <citation type="submission" date="2003-08" db="EMBL/GenBank/DDBJ databases">
        <title>Ergosterol Biosynthetic Genes from Cryptococcus neoformans.</title>
        <authorList>
            <person name="Stuart L.T."/>
            <person name="Allen A."/>
            <person name="Dietrich F.S."/>
        </authorList>
    </citation>
    <scope>NUCLEOTIDE SEQUENCE</scope>
    <source>
        <strain evidence="2">H99</strain>
    </source>
</reference>
<dbReference type="EMBL" id="AH013268">
    <property type="protein sequence ID" value="AAQ88131.1"/>
    <property type="molecule type" value="mRNA"/>
</dbReference>
<evidence type="ECO:0000256" key="1">
    <source>
        <dbReference type="SAM" id="MobiDB-lite"/>
    </source>
</evidence>
<feature type="region of interest" description="Disordered" evidence="1">
    <location>
        <begin position="1"/>
        <end position="51"/>
    </location>
</feature>
<name>Q6U7Q9_CRYN9</name>
<organism evidence="2">
    <name type="scientific">Cryptococcus neoformans (strain H99 / ATCC 208821 / CBS 10515 / FGSC 9487)</name>
    <name type="common">Cryptococcus neoformans var. grubii serotype A</name>
    <dbReference type="NCBI Taxonomy" id="235443"/>
    <lineage>
        <taxon>Eukaryota</taxon>
        <taxon>Fungi</taxon>
        <taxon>Dikarya</taxon>
        <taxon>Basidiomycota</taxon>
        <taxon>Agaricomycotina</taxon>
        <taxon>Tremellomycetes</taxon>
        <taxon>Tremellales</taxon>
        <taxon>Cryptococcaceae</taxon>
        <taxon>Cryptococcus</taxon>
        <taxon>Cryptococcus neoformans species complex</taxon>
    </lineage>
</organism>
<gene>
    <name evidence="2" type="primary">ERG4</name>
</gene>
<accession>Q6U7Q9</accession>
<proteinExistence type="evidence at transcript level"/>
<dbReference type="AlphaFoldDB" id="Q6U7Q9"/>